<organism evidence="3 4">
    <name type="scientific">Leptospira meyeri</name>
    <dbReference type="NCBI Taxonomy" id="29508"/>
    <lineage>
        <taxon>Bacteria</taxon>
        <taxon>Pseudomonadati</taxon>
        <taxon>Spirochaetota</taxon>
        <taxon>Spirochaetia</taxon>
        <taxon>Leptospirales</taxon>
        <taxon>Leptospiraceae</taxon>
        <taxon>Leptospira</taxon>
    </lineage>
</organism>
<feature type="transmembrane region" description="Helical" evidence="1">
    <location>
        <begin position="15"/>
        <end position="44"/>
    </location>
</feature>
<sequence length="528" mass="62534">MTLLYLLLYFFQGPIIFSFGVWIYFHGLCVTLLAGVTLCLDFYLNHHPKDKFRLKIVTRLFLWFLFLVVLGYQEVYQTALTFEIVFYFLNHIHYLYSDVIYFFYQWQVAQWITFGMGFYVLLFRNRKIITYVLLFGVFFVLVLRFDSERRKILNHSNPNTSHKNLKGKNFLESIPGRPNLVLVMLEGVGRKHLVKTKSNYIDFSVLKDSHFWIPMPHTSKSIFTWLTGDSQLNSTRLSFNDSLLHLNLPKQLENLYGYQTFLIYTQSIYFEGMDRFFPKIFQTVWDKSYLEEKYGKLYPSFSWGMDDRVVLSAMKQVFGSDKKPLFVLIGLSQTHSPYFVANEDSQTQWHSPLIRYEASLREELTVIDSIISYWKDNSPRDTVLIISADHGESFGEEGAHAHNYSLYNQETDVPFLLYFIKSGQIYLPKLGTSVNFKDTILHLLNTNDGKTKNNLETDFFDPNYQPNLFLKTWNSEIQKSWIIKDKKYIYHSDRDRLIQMDWSEKQRVPITDLRLKQKIKNQIHSGMY</sequence>
<dbReference type="STRING" id="1193051.LEP1GSC017_1296"/>
<accession>A0A4R8MW16</accession>
<dbReference type="RefSeq" id="WP_004787082.1">
    <property type="nucleotide sequence ID" value="NZ_SORO01000001.1"/>
</dbReference>
<dbReference type="SUPFAM" id="SSF53649">
    <property type="entry name" value="Alkaline phosphatase-like"/>
    <property type="match status" value="1"/>
</dbReference>
<comment type="caution">
    <text evidence="3">The sequence shown here is derived from an EMBL/GenBank/DDBJ whole genome shotgun (WGS) entry which is preliminary data.</text>
</comment>
<dbReference type="Proteomes" id="UP000294684">
    <property type="component" value="Unassembled WGS sequence"/>
</dbReference>
<keyword evidence="1" id="KW-0472">Membrane</keyword>
<evidence type="ECO:0000256" key="1">
    <source>
        <dbReference type="SAM" id="Phobius"/>
    </source>
</evidence>
<dbReference type="InterPro" id="IPR017850">
    <property type="entry name" value="Alkaline_phosphatase_core_sf"/>
</dbReference>
<feature type="transmembrane region" description="Helical" evidence="1">
    <location>
        <begin position="56"/>
        <end position="73"/>
    </location>
</feature>
<proteinExistence type="predicted"/>
<dbReference type="Pfam" id="PF00884">
    <property type="entry name" value="Sulfatase"/>
    <property type="match status" value="1"/>
</dbReference>
<reference evidence="3 4" key="1">
    <citation type="submission" date="2019-03" db="EMBL/GenBank/DDBJ databases">
        <title>Genomic Encyclopedia of Archaeal and Bacterial Type Strains, Phase II (KMG-II): from individual species to whole genera.</title>
        <authorList>
            <person name="Goeker M."/>
        </authorList>
    </citation>
    <scope>NUCLEOTIDE SEQUENCE [LARGE SCALE GENOMIC DNA]</scope>
    <source>
        <strain evidence="3 4">DSM 21537</strain>
    </source>
</reference>
<dbReference type="Gene3D" id="3.40.720.10">
    <property type="entry name" value="Alkaline Phosphatase, subunit A"/>
    <property type="match status" value="1"/>
</dbReference>
<keyword evidence="4" id="KW-1185">Reference proteome</keyword>
<name>A0A4R8MW16_LEPME</name>
<dbReference type="OrthoDB" id="9803751at2"/>
<evidence type="ECO:0000259" key="2">
    <source>
        <dbReference type="Pfam" id="PF00884"/>
    </source>
</evidence>
<dbReference type="GeneID" id="79827992"/>
<feature type="transmembrane region" description="Helical" evidence="1">
    <location>
        <begin position="103"/>
        <end position="122"/>
    </location>
</feature>
<feature type="domain" description="Sulfatase N-terminal" evidence="2">
    <location>
        <begin position="178"/>
        <end position="445"/>
    </location>
</feature>
<keyword evidence="1" id="KW-0812">Transmembrane</keyword>
<evidence type="ECO:0000313" key="3">
    <source>
        <dbReference type="EMBL" id="TDY73674.1"/>
    </source>
</evidence>
<protein>
    <submittedName>
        <fullName evidence="3">Sulfatase-like protein</fullName>
    </submittedName>
</protein>
<evidence type="ECO:0000313" key="4">
    <source>
        <dbReference type="Proteomes" id="UP000294684"/>
    </source>
</evidence>
<feature type="transmembrane region" description="Helical" evidence="1">
    <location>
        <begin position="128"/>
        <end position="145"/>
    </location>
</feature>
<gene>
    <name evidence="3" type="ORF">CLV96_2710</name>
</gene>
<dbReference type="InterPro" id="IPR000917">
    <property type="entry name" value="Sulfatase_N"/>
</dbReference>
<dbReference type="AlphaFoldDB" id="A0A4R8MW16"/>
<keyword evidence="1" id="KW-1133">Transmembrane helix</keyword>
<dbReference type="EMBL" id="SORO01000001">
    <property type="protein sequence ID" value="TDY73674.1"/>
    <property type="molecule type" value="Genomic_DNA"/>
</dbReference>